<dbReference type="Pfam" id="PF01320">
    <property type="entry name" value="Colicin_Pyocin"/>
    <property type="match status" value="1"/>
</dbReference>
<protein>
    <submittedName>
        <fullName evidence="3">Colicin-E2 immunity protein</fullName>
    </submittedName>
</protein>
<sequence length="82" mass="9806">MKLKDSLQDYTENEFLITLEWFWDGEGSEEDEFVYQFNQIVRHPEKSALLTHPKSHQEDSPEGVIQELKRWYAEQGLPCFKD</sequence>
<dbReference type="SUPFAM" id="SSF47345">
    <property type="entry name" value="Colicin E immunity proteins"/>
    <property type="match status" value="1"/>
</dbReference>
<dbReference type="OrthoDB" id="6810874at2"/>
<evidence type="ECO:0000313" key="3">
    <source>
        <dbReference type="EMBL" id="SIO95218.1"/>
    </source>
</evidence>
<dbReference type="GO" id="GO:0030153">
    <property type="term" value="P:bacteriocin immunity"/>
    <property type="evidence" value="ECO:0007669"/>
    <property type="project" value="UniProtKB-KW"/>
</dbReference>
<dbReference type="InterPro" id="IPR035900">
    <property type="entry name" value="Colicin_E_sf"/>
</dbReference>
<dbReference type="EMBL" id="FSSB01000018">
    <property type="protein sequence ID" value="SIO95218.1"/>
    <property type="molecule type" value="Genomic_DNA"/>
</dbReference>
<evidence type="ECO:0000256" key="1">
    <source>
        <dbReference type="ARBA" id="ARBA00009346"/>
    </source>
</evidence>
<dbReference type="PRINTS" id="PR01299">
    <property type="entry name" value="PYOCIN"/>
</dbReference>
<dbReference type="Gene3D" id="1.10.1200.20">
    <property type="entry name" value="Colicin E immunity protein"/>
    <property type="match status" value="1"/>
</dbReference>
<dbReference type="InterPro" id="IPR000290">
    <property type="entry name" value="Colicin_pyocin"/>
</dbReference>
<gene>
    <name evidence="3" type="primary">imm_1</name>
    <name evidence="3" type="ORF">VSP9026_02959</name>
</gene>
<dbReference type="Proteomes" id="UP000184774">
    <property type="component" value="Unassembled WGS sequence"/>
</dbReference>
<comment type="similarity">
    <text evidence="1">Belongs to the colicins ColE2/ColE8/ColE9 and pyocins S1/S2 family.</text>
</comment>
<name>A0A1N6M6Z3_9VIBR</name>
<dbReference type="AlphaFoldDB" id="A0A1N6M6Z3"/>
<keyword evidence="2" id="KW-0079">Bacteriocin immunity</keyword>
<dbReference type="CDD" id="cd16363">
    <property type="entry name" value="Col_Im_like"/>
    <property type="match status" value="1"/>
</dbReference>
<accession>A0A1N6M6Z3</accession>
<evidence type="ECO:0000256" key="2">
    <source>
        <dbReference type="ARBA" id="ARBA00023025"/>
    </source>
</evidence>
<dbReference type="GO" id="GO:0015643">
    <property type="term" value="F:toxic substance binding"/>
    <property type="evidence" value="ECO:0007669"/>
    <property type="project" value="InterPro"/>
</dbReference>
<reference evidence="3 4" key="1">
    <citation type="submission" date="2016-12" db="EMBL/GenBank/DDBJ databases">
        <authorList>
            <person name="Song W.-J."/>
            <person name="Kurnit D.M."/>
        </authorList>
    </citation>
    <scope>NUCLEOTIDE SEQUENCE [LARGE SCALE GENOMIC DNA]</scope>
    <source>
        <strain evidence="3 4">CECT 9026</strain>
    </source>
</reference>
<evidence type="ECO:0000313" key="4">
    <source>
        <dbReference type="Proteomes" id="UP000184774"/>
    </source>
</evidence>
<dbReference type="RefSeq" id="WP_074373728.1">
    <property type="nucleotide sequence ID" value="NZ_AP024907.1"/>
</dbReference>
<organism evidence="3 4">
    <name type="scientific">Vibrio spartinae</name>
    <dbReference type="NCBI Taxonomy" id="1918945"/>
    <lineage>
        <taxon>Bacteria</taxon>
        <taxon>Pseudomonadati</taxon>
        <taxon>Pseudomonadota</taxon>
        <taxon>Gammaproteobacteria</taxon>
        <taxon>Vibrionales</taxon>
        <taxon>Vibrionaceae</taxon>
        <taxon>Vibrio</taxon>
    </lineage>
</organism>
<proteinExistence type="inferred from homology"/>